<comment type="caution">
    <text evidence="2">The sequence shown here is derived from an EMBL/GenBank/DDBJ whole genome shotgun (WGS) entry which is preliminary data.</text>
</comment>
<dbReference type="GO" id="GO:0016791">
    <property type="term" value="F:phosphatase activity"/>
    <property type="evidence" value="ECO:0007669"/>
    <property type="project" value="TreeGrafter"/>
</dbReference>
<dbReference type="InterPro" id="IPR050275">
    <property type="entry name" value="PGM_Phosphatase"/>
</dbReference>
<dbReference type="PANTHER" id="PTHR48100:SF44">
    <property type="entry name" value="PHOSPHATASE C1620.13-RELATED"/>
    <property type="match status" value="1"/>
</dbReference>
<organism evidence="2 3">
    <name type="scientific">Cryptosporidium andersoni</name>
    <dbReference type="NCBI Taxonomy" id="117008"/>
    <lineage>
        <taxon>Eukaryota</taxon>
        <taxon>Sar</taxon>
        <taxon>Alveolata</taxon>
        <taxon>Apicomplexa</taxon>
        <taxon>Conoidasida</taxon>
        <taxon>Coccidia</taxon>
        <taxon>Eucoccidiorida</taxon>
        <taxon>Eimeriorina</taxon>
        <taxon>Cryptosporidiidae</taxon>
        <taxon>Cryptosporidium</taxon>
    </lineage>
</organism>
<dbReference type="Proteomes" id="UP000186804">
    <property type="component" value="Unassembled WGS sequence"/>
</dbReference>
<evidence type="ECO:0000313" key="3">
    <source>
        <dbReference type="Proteomes" id="UP000186804"/>
    </source>
</evidence>
<sequence>MYWYFIRHAESTNNATLNDDTTNDSSEFNNKRAPDPSLTELGIKQATRTAEVLLSESSLVWITHDNNIRKLKLVMPKFNTIYCSPLKRSLETAFLIQKKVNCKVIVLKDLCEVGGVFHGKRLYLPDVNDSIYCSGLSRREILKLYPDFELEDKITEKGWWNQPQESIKCALSRADKVIEWIWSISKNDLQVHNKLTDSASILITHGLFQNILMKKLLLGKGVEMLPNEKLIFPCDNCGISQLLFCPNITEDNSKSDDNIVVCLKWNSTDHLDPKMRTTVNIIKQR</sequence>
<name>A0A1J4MKG3_9CRYT</name>
<dbReference type="SUPFAM" id="SSF53254">
    <property type="entry name" value="Phosphoglycerate mutase-like"/>
    <property type="match status" value="1"/>
</dbReference>
<dbReference type="AlphaFoldDB" id="A0A1J4MKG3"/>
<gene>
    <name evidence="2" type="ORF">cand_017990</name>
</gene>
<dbReference type="GO" id="GO:0005829">
    <property type="term" value="C:cytosol"/>
    <property type="evidence" value="ECO:0007669"/>
    <property type="project" value="TreeGrafter"/>
</dbReference>
<dbReference type="InterPro" id="IPR029033">
    <property type="entry name" value="His_PPase_superfam"/>
</dbReference>
<dbReference type="GeneID" id="92365984"/>
<feature type="region of interest" description="Disordered" evidence="1">
    <location>
        <begin position="15"/>
        <end position="35"/>
    </location>
</feature>
<dbReference type="SMART" id="SM00855">
    <property type="entry name" value="PGAM"/>
    <property type="match status" value="1"/>
</dbReference>
<dbReference type="VEuPathDB" id="CryptoDB:cand_017990"/>
<dbReference type="Pfam" id="PF00300">
    <property type="entry name" value="His_Phos_1"/>
    <property type="match status" value="1"/>
</dbReference>
<dbReference type="RefSeq" id="XP_067067172.1">
    <property type="nucleotide sequence ID" value="XM_067212033.1"/>
</dbReference>
<keyword evidence="3" id="KW-1185">Reference proteome</keyword>
<evidence type="ECO:0000313" key="2">
    <source>
        <dbReference type="EMBL" id="OII73516.1"/>
    </source>
</evidence>
<dbReference type="EMBL" id="LRBS01000101">
    <property type="protein sequence ID" value="OII73516.1"/>
    <property type="molecule type" value="Genomic_DNA"/>
</dbReference>
<dbReference type="OrthoDB" id="496981at2759"/>
<dbReference type="Gene3D" id="3.40.50.1240">
    <property type="entry name" value="Phosphoglycerate mutase-like"/>
    <property type="match status" value="1"/>
</dbReference>
<dbReference type="PANTHER" id="PTHR48100">
    <property type="entry name" value="BROAD-SPECIFICITY PHOSPHATASE YOR283W-RELATED"/>
    <property type="match status" value="1"/>
</dbReference>
<reference evidence="2 3" key="1">
    <citation type="submission" date="2016-10" db="EMBL/GenBank/DDBJ databases">
        <title>Reductive evolution of mitochondrial metabolism and differential evolution of invasion-related proteins in Cryptosporidium.</title>
        <authorList>
            <person name="Liu S."/>
            <person name="Roellig D.M."/>
            <person name="Guo Y."/>
            <person name="Li N."/>
            <person name="Frace M.A."/>
            <person name="Tang K."/>
            <person name="Zhang L."/>
            <person name="Feng Y."/>
            <person name="Xiao L."/>
        </authorList>
    </citation>
    <scope>NUCLEOTIDE SEQUENCE [LARGE SCALE GENOMIC DNA]</scope>
    <source>
        <strain evidence="2">30847</strain>
    </source>
</reference>
<accession>A0A1J4MKG3</accession>
<protein>
    <submittedName>
        <fullName evidence="2">Phosphoglycerate mutase family protein</fullName>
    </submittedName>
</protein>
<evidence type="ECO:0000256" key="1">
    <source>
        <dbReference type="SAM" id="MobiDB-lite"/>
    </source>
</evidence>
<proteinExistence type="predicted"/>
<feature type="compositionally biased region" description="Low complexity" evidence="1">
    <location>
        <begin position="15"/>
        <end position="26"/>
    </location>
</feature>
<dbReference type="InterPro" id="IPR013078">
    <property type="entry name" value="His_Pase_superF_clade-1"/>
</dbReference>
<dbReference type="CDD" id="cd07067">
    <property type="entry name" value="HP_PGM_like"/>
    <property type="match status" value="1"/>
</dbReference>